<name>A0A061QR90_9CHLO</name>
<accession>A0A061QR90</accession>
<evidence type="ECO:0000313" key="1">
    <source>
        <dbReference type="EMBL" id="JAC63147.1"/>
    </source>
</evidence>
<proteinExistence type="predicted"/>
<reference evidence="1" key="1">
    <citation type="submission" date="2014-05" db="EMBL/GenBank/DDBJ databases">
        <title>The transcriptome of the halophilic microalga Tetraselmis sp. GSL018 isolated from the Great Salt Lake, Utah.</title>
        <authorList>
            <person name="Jinkerson R.E."/>
            <person name="D'Adamo S."/>
            <person name="Posewitz M.C."/>
        </authorList>
    </citation>
    <scope>NUCLEOTIDE SEQUENCE</scope>
    <source>
        <strain evidence="1">GSL018</strain>
    </source>
</reference>
<organism evidence="1">
    <name type="scientific">Tetraselmis sp. GSL018</name>
    <dbReference type="NCBI Taxonomy" id="582737"/>
    <lineage>
        <taxon>Eukaryota</taxon>
        <taxon>Viridiplantae</taxon>
        <taxon>Chlorophyta</taxon>
        <taxon>core chlorophytes</taxon>
        <taxon>Chlorodendrophyceae</taxon>
        <taxon>Chlorodendrales</taxon>
        <taxon>Chlorodendraceae</taxon>
        <taxon>Tetraselmis</taxon>
    </lineage>
</organism>
<protein>
    <submittedName>
        <fullName evidence="1">Uncharacterized protein</fullName>
    </submittedName>
</protein>
<gene>
    <name evidence="1" type="ORF">TSPGSL018_21359</name>
</gene>
<dbReference type="EMBL" id="GBEZ01023767">
    <property type="protein sequence ID" value="JAC63147.1"/>
    <property type="molecule type" value="Transcribed_RNA"/>
</dbReference>
<sequence>MTVEQAVCRLLLVSSLAYNTPSDYVVEFSTPNYVSPDGMLFCLVSNSFVLLDRDNEAMSITKLVAGGNQFEIVDRDILPAGHSDRNWQRKQSNWDLGRVEIGTLQDVLGLDPYYAKSYSYRRYDDFVSDRSGNSLEGLLADEDAGLDDVLSQHGNCALVTAEWEANSRYEMTLRVLNPRAPSGAAAAEPQQAPRLWMAPVSYHRLTSGGGTTAFRLRGDPYGTVCSTREGAFGEPGSPAWFFDPCKEAAKASLPVGDGSPRECLGALNKSLATGPRANTSWPYYLHPIEDPSLPPSVDVGELSCADDEALSPRYGGECVACGSGSAVSRSGQSCSCSPSSVVYSVGTEACGPPLLERDLGVTTASGLAAALCSYYTAKLSELHEGELSDRFVLAVFLDQFIAEARPIVDESTVFEANRSVWREYGKDPRRPDSPSRALGIEPSCAFCDEEGFFENYNGNARWRVFDLRYAAANVFRAIGASLNLTGHPCPELFDPGNPLESRYGPYRERMCQALSEATEL</sequence>
<dbReference type="AlphaFoldDB" id="A0A061QR90"/>